<dbReference type="PANTHER" id="PTHR34475:SF1">
    <property type="entry name" value="CYTOSKELETON PROTEIN RODZ"/>
    <property type="match status" value="1"/>
</dbReference>
<evidence type="ECO:0000313" key="4">
    <source>
        <dbReference type="EMBL" id="MBU3077728.1"/>
    </source>
</evidence>
<name>A0ABS6BHE9_9SPHN</name>
<feature type="region of interest" description="Disordered" evidence="1">
    <location>
        <begin position="239"/>
        <end position="281"/>
    </location>
</feature>
<keyword evidence="5" id="KW-1185">Reference proteome</keyword>
<evidence type="ECO:0000313" key="5">
    <source>
        <dbReference type="Proteomes" id="UP000776276"/>
    </source>
</evidence>
<evidence type="ECO:0000256" key="1">
    <source>
        <dbReference type="SAM" id="MobiDB-lite"/>
    </source>
</evidence>
<evidence type="ECO:0000259" key="3">
    <source>
        <dbReference type="SMART" id="SM00530"/>
    </source>
</evidence>
<accession>A0ABS6BHE9</accession>
<dbReference type="Pfam" id="PF13413">
    <property type="entry name" value="HTH_25"/>
    <property type="match status" value="1"/>
</dbReference>
<feature type="region of interest" description="Disordered" evidence="1">
    <location>
        <begin position="147"/>
        <end position="170"/>
    </location>
</feature>
<dbReference type="Pfam" id="PF13464">
    <property type="entry name" value="RodZ_C"/>
    <property type="match status" value="1"/>
</dbReference>
<feature type="compositionally biased region" description="Low complexity" evidence="1">
    <location>
        <begin position="255"/>
        <end position="267"/>
    </location>
</feature>
<protein>
    <submittedName>
        <fullName evidence="4">Helix-turn-helix domain-containing protein</fullName>
    </submittedName>
</protein>
<dbReference type="InterPro" id="IPR001387">
    <property type="entry name" value="Cro/C1-type_HTH"/>
</dbReference>
<keyword evidence="2" id="KW-0472">Membrane</keyword>
<organism evidence="4 5">
    <name type="scientific">Sphingomonas quercus</name>
    <dbReference type="NCBI Taxonomy" id="2842451"/>
    <lineage>
        <taxon>Bacteria</taxon>
        <taxon>Pseudomonadati</taxon>
        <taxon>Pseudomonadota</taxon>
        <taxon>Alphaproteobacteria</taxon>
        <taxon>Sphingomonadales</taxon>
        <taxon>Sphingomonadaceae</taxon>
        <taxon>Sphingomonas</taxon>
    </lineage>
</organism>
<feature type="transmembrane region" description="Helical" evidence="2">
    <location>
        <begin position="110"/>
        <end position="129"/>
    </location>
</feature>
<comment type="caution">
    <text evidence="4">The sequence shown here is derived from an EMBL/GenBank/DDBJ whole genome shotgun (WGS) entry which is preliminary data.</text>
</comment>
<evidence type="ECO:0000256" key="2">
    <source>
        <dbReference type="SAM" id="Phobius"/>
    </source>
</evidence>
<feature type="domain" description="HTH cro/C1-type" evidence="3">
    <location>
        <begin position="16"/>
        <end position="77"/>
    </location>
</feature>
<proteinExistence type="predicted"/>
<dbReference type="EMBL" id="JAHKRT010000003">
    <property type="protein sequence ID" value="MBU3077728.1"/>
    <property type="molecule type" value="Genomic_DNA"/>
</dbReference>
<gene>
    <name evidence="4" type="ORF">KOF26_07600</name>
</gene>
<dbReference type="InterPro" id="IPR025194">
    <property type="entry name" value="RodZ-like_C"/>
</dbReference>
<sequence length="281" mass="29256">MSETDEHPRGGTVGARLRAAREAAGLSVADVAQQTRVNARHLAAIEEGDNGELPAAPYSTGFVKAYARVVGLDSVALAAEFRQDFDRTNFRTVEAVRYEPADPARLPSRTLAWAAAFVALIIILAYALWRDGRFTGETADDQARIAAAGEPAAAPPAPVAAPRPAAPVAPAPAADGPVLLTAVEPTWIRVYERAGTTLFQGELTPGQSYEVPATAAEPLIRLGRPESLKVSVGGREVAPLGKPAHTVKDVSLRGPDLLARPTDDAAPAPAPTPVAPPPAAP</sequence>
<dbReference type="Proteomes" id="UP000776276">
    <property type="component" value="Unassembled WGS sequence"/>
</dbReference>
<dbReference type="SMART" id="SM00530">
    <property type="entry name" value="HTH_XRE"/>
    <property type="match status" value="1"/>
</dbReference>
<reference evidence="4 5" key="1">
    <citation type="submission" date="2021-06" db="EMBL/GenBank/DDBJ databases">
        <title>Sphingomonas sp. XMGL2, whole genome shotgun sequencing project.</title>
        <authorList>
            <person name="Zhao G."/>
            <person name="Shen L."/>
        </authorList>
    </citation>
    <scope>NUCLEOTIDE SEQUENCE [LARGE SCALE GENOMIC DNA]</scope>
    <source>
        <strain evidence="4 5">XMGL2</strain>
    </source>
</reference>
<feature type="compositionally biased region" description="Pro residues" evidence="1">
    <location>
        <begin position="268"/>
        <end position="281"/>
    </location>
</feature>
<keyword evidence="2" id="KW-1133">Transmembrane helix</keyword>
<feature type="compositionally biased region" description="Pro residues" evidence="1">
    <location>
        <begin position="153"/>
        <end position="170"/>
    </location>
</feature>
<dbReference type="PANTHER" id="PTHR34475">
    <property type="match status" value="1"/>
</dbReference>
<dbReference type="InterPro" id="IPR050400">
    <property type="entry name" value="Bact_Cytoskel_RodZ"/>
</dbReference>
<keyword evidence="2" id="KW-0812">Transmembrane</keyword>
<dbReference type="RefSeq" id="WP_216322667.1">
    <property type="nucleotide sequence ID" value="NZ_JAHKRT010000003.1"/>
</dbReference>